<feature type="compositionally biased region" description="Low complexity" evidence="1">
    <location>
        <begin position="331"/>
        <end position="344"/>
    </location>
</feature>
<keyword evidence="4" id="KW-1185">Reference proteome</keyword>
<dbReference type="InterPro" id="IPR007730">
    <property type="entry name" value="SPOR-like_dom"/>
</dbReference>
<feature type="region of interest" description="Disordered" evidence="1">
    <location>
        <begin position="1"/>
        <end position="464"/>
    </location>
</feature>
<organism evidence="3 4">
    <name type="scientific">Roseitalea porphyridii</name>
    <dbReference type="NCBI Taxonomy" id="1852022"/>
    <lineage>
        <taxon>Bacteria</taxon>
        <taxon>Pseudomonadati</taxon>
        <taxon>Pseudomonadota</taxon>
        <taxon>Alphaproteobacteria</taxon>
        <taxon>Hyphomicrobiales</taxon>
        <taxon>Ahrensiaceae</taxon>
        <taxon>Roseitalea</taxon>
    </lineage>
</organism>
<feature type="compositionally biased region" description="Low complexity" evidence="1">
    <location>
        <begin position="869"/>
        <end position="890"/>
    </location>
</feature>
<dbReference type="PROSITE" id="PS51724">
    <property type="entry name" value="SPOR"/>
    <property type="match status" value="1"/>
</dbReference>
<dbReference type="Pfam" id="PF05036">
    <property type="entry name" value="SPOR"/>
    <property type="match status" value="1"/>
</dbReference>
<feature type="compositionally biased region" description="Basic and acidic residues" evidence="1">
    <location>
        <begin position="280"/>
        <end position="296"/>
    </location>
</feature>
<dbReference type="RefSeq" id="WP_131616677.1">
    <property type="nucleotide sequence ID" value="NZ_CP036532.1"/>
</dbReference>
<feature type="region of interest" description="Disordered" evidence="1">
    <location>
        <begin position="761"/>
        <end position="783"/>
    </location>
</feature>
<sequence length="1037" mass="105375">MADNADRKALFPYDRNDGDEATAHDPLMELSLIAGFDETPREEQDEAPPDETPVTDEVPVAAEPDDGAQIDLEDALEAELDPSPAPAEPAYTPEDTYSADPPSDETATAMQEPLEIPAFLSAGDTGEATRSGDTGSAMEAELDMPPSAPASAWQPPEPADEPAPSVSAEQAGGDRYDDDVASAEPEAFAHADTPIGEKGEDTGQPLDAVIGTTENAPPSEPTGWQAPAEPAPSAETVPVSEPEQAAAAPSLEDELAAMLSGSGTPAPATDPEPVVAHAEPMPDLRDAVEAETDHDAVAGFSPMEPHDAPASAPDDVPSAEALADDWSDIEAAWSAAGSDASDAPYPDDDVDAASENATASPPSEQGQAGDGPVFSRATPVAPDFEVPAPTRADVPQSTAGADPEADGSAFDIESDFVSAFDEALAETAPFDEGGDHRWSETALAPPEEVSGRAEPATNGSAPIDPVDELAAIMGLERGPDPDAPFVPAGAEARSIEDMDADFQSALEREFPEFDDAGVTRPVQAGASAPAEAVPAGEAPVLDTVDMSGFEGVAAADFDVPEFETPSDATLTDGAFSGLENELASALDEDTPDRPVAEPKPDPVPADLFDDTAFDAAGFEAELARDIEFVGHDLDTARHADGFDDAQAGTASATGETQPGNSGRRAIIIGAVVAGLAILGIGGVLALSGGDSAVDDGPVLVEADAEPVKIEPDDPGGTTVPNQDRAVFASGSDAEPEQENLVSTAEEPVDIASAPADGLPSAVAAGGAKSEDRLTEGGTESTTQEAIAPITPRRVRTLVVRPDGTLEERAPAPEPAANAETPALAAATDTAPPADEPAATETTAPIVGEPETVAGLPVDGGNDGSAVAETPAPTADTATDGTTDSRTGTASDDADGAPVIVRRVQTTTATPTEIASRPADQPVNVVNRQNAVASAPASPPDPQPASTTPTPTVTNGSTGGFTVQLAALPSEEAARATATRLSQQYGSLIAGRGMTIQRAVIEGRGTFYRIRVAADGSGDANSLCNRIKASGGNCFVAR</sequence>
<feature type="compositionally biased region" description="Low complexity" evidence="1">
    <location>
        <begin position="308"/>
        <end position="321"/>
    </location>
</feature>
<protein>
    <recommendedName>
        <fullName evidence="2">SPOR domain-containing protein</fullName>
    </recommendedName>
</protein>
<evidence type="ECO:0000256" key="1">
    <source>
        <dbReference type="SAM" id="MobiDB-lite"/>
    </source>
</evidence>
<feature type="compositionally biased region" description="Basic and acidic residues" evidence="1">
    <location>
        <begin position="1"/>
        <end position="27"/>
    </location>
</feature>
<dbReference type="AlphaFoldDB" id="A0A4V1A411"/>
<feature type="domain" description="SPOR" evidence="2">
    <location>
        <begin position="954"/>
        <end position="1037"/>
    </location>
</feature>
<dbReference type="GO" id="GO:0042834">
    <property type="term" value="F:peptidoglycan binding"/>
    <property type="evidence" value="ECO:0007669"/>
    <property type="project" value="InterPro"/>
</dbReference>
<dbReference type="Proteomes" id="UP000293719">
    <property type="component" value="Chromosome"/>
</dbReference>
<accession>A0A4V1A411</accession>
<feature type="region of interest" description="Disordered" evidence="1">
    <location>
        <begin position="930"/>
        <end position="955"/>
    </location>
</feature>
<name>A0A4V1A411_9HYPH</name>
<dbReference type="OrthoDB" id="7338235at2"/>
<feature type="compositionally biased region" description="Polar residues" evidence="1">
    <location>
        <begin position="355"/>
        <end position="366"/>
    </location>
</feature>
<dbReference type="GeneID" id="90767742"/>
<feature type="compositionally biased region" description="Low complexity" evidence="1">
    <location>
        <begin position="814"/>
        <end position="844"/>
    </location>
</feature>
<feature type="region of interest" description="Disordered" evidence="1">
    <location>
        <begin position="804"/>
        <end position="898"/>
    </location>
</feature>
<dbReference type="EMBL" id="CP036532">
    <property type="protein sequence ID" value="QBK30998.1"/>
    <property type="molecule type" value="Genomic_DNA"/>
</dbReference>
<feature type="compositionally biased region" description="Acidic residues" evidence="1">
    <location>
        <begin position="63"/>
        <end position="80"/>
    </location>
</feature>
<dbReference type="Gene3D" id="3.30.70.1070">
    <property type="entry name" value="Sporulation related repeat"/>
    <property type="match status" value="1"/>
</dbReference>
<evidence type="ECO:0000259" key="2">
    <source>
        <dbReference type="PROSITE" id="PS51724"/>
    </source>
</evidence>
<evidence type="ECO:0000313" key="4">
    <source>
        <dbReference type="Proteomes" id="UP000293719"/>
    </source>
</evidence>
<gene>
    <name evidence="3" type="ORF">E0E05_10580</name>
</gene>
<reference evidence="3 4" key="1">
    <citation type="journal article" date="2017" name="Int. J. Syst. Evol. Microbiol.">
        <title>Roseitalea porphyridii gen. nov., sp. nov., isolated from a red alga, and reclassification of Hoeflea suaedae Chung et al. 2013 as Pseudohoeflea suaedae gen. nov., comb. nov.</title>
        <authorList>
            <person name="Hyeon J.W."/>
            <person name="Jeong S.E."/>
            <person name="Baek K."/>
            <person name="Jeon C.O."/>
        </authorList>
    </citation>
    <scope>NUCLEOTIDE SEQUENCE [LARGE SCALE GENOMIC DNA]</scope>
    <source>
        <strain evidence="3 4">MA7-20</strain>
    </source>
</reference>
<dbReference type="InterPro" id="IPR036680">
    <property type="entry name" value="SPOR-like_sf"/>
</dbReference>
<proteinExistence type="predicted"/>
<dbReference type="KEGG" id="rpod:E0E05_10580"/>
<evidence type="ECO:0000313" key="3">
    <source>
        <dbReference type="EMBL" id="QBK30998.1"/>
    </source>
</evidence>
<feature type="compositionally biased region" description="Low complexity" evidence="1">
    <location>
        <begin position="943"/>
        <end position="953"/>
    </location>
</feature>